<evidence type="ECO:0000256" key="6">
    <source>
        <dbReference type="ARBA" id="ARBA00023136"/>
    </source>
</evidence>
<name>A0A2W4YSL8_9CYAN</name>
<gene>
    <name evidence="8" type="ORF">DCF15_17155</name>
</gene>
<feature type="transmembrane region" description="Helical" evidence="7">
    <location>
        <begin position="116"/>
        <end position="134"/>
    </location>
</feature>
<feature type="transmembrane region" description="Helical" evidence="7">
    <location>
        <begin position="12"/>
        <end position="36"/>
    </location>
</feature>
<feature type="transmembrane region" description="Helical" evidence="7">
    <location>
        <begin position="322"/>
        <end position="344"/>
    </location>
</feature>
<dbReference type="GO" id="GO:0005886">
    <property type="term" value="C:plasma membrane"/>
    <property type="evidence" value="ECO:0007669"/>
    <property type="project" value="UniProtKB-SubCell"/>
</dbReference>
<keyword evidence="6 7" id="KW-0472">Membrane</keyword>
<evidence type="ECO:0000313" key="8">
    <source>
        <dbReference type="EMBL" id="PZO49165.1"/>
    </source>
</evidence>
<organism evidence="8 9">
    <name type="scientific">Phormidesmis priestleyi</name>
    <dbReference type="NCBI Taxonomy" id="268141"/>
    <lineage>
        <taxon>Bacteria</taxon>
        <taxon>Bacillati</taxon>
        <taxon>Cyanobacteriota</taxon>
        <taxon>Cyanophyceae</taxon>
        <taxon>Leptolyngbyales</taxon>
        <taxon>Leptolyngbyaceae</taxon>
        <taxon>Phormidesmis</taxon>
    </lineage>
</organism>
<comment type="subcellular location">
    <subcellularLocation>
        <location evidence="1">Cell membrane</location>
        <topology evidence="1">Multi-pass membrane protein</topology>
    </subcellularLocation>
</comment>
<dbReference type="InterPro" id="IPR005524">
    <property type="entry name" value="DUF318"/>
</dbReference>
<dbReference type="InterPro" id="IPR052923">
    <property type="entry name" value="UPF0718"/>
</dbReference>
<evidence type="ECO:0000256" key="4">
    <source>
        <dbReference type="ARBA" id="ARBA00022692"/>
    </source>
</evidence>
<evidence type="ECO:0000256" key="5">
    <source>
        <dbReference type="ARBA" id="ARBA00022989"/>
    </source>
</evidence>
<dbReference type="PANTHER" id="PTHR34184">
    <property type="entry name" value="UPF0718 PROTEIN YCGR"/>
    <property type="match status" value="1"/>
</dbReference>
<dbReference type="Proteomes" id="UP000249794">
    <property type="component" value="Unassembled WGS sequence"/>
</dbReference>
<evidence type="ECO:0000313" key="9">
    <source>
        <dbReference type="Proteomes" id="UP000249794"/>
    </source>
</evidence>
<keyword evidence="4 7" id="KW-0812">Transmembrane</keyword>
<dbReference type="PANTHER" id="PTHR34184:SF4">
    <property type="entry name" value="UPF0718 PROTEIN YCGR"/>
    <property type="match status" value="1"/>
</dbReference>
<keyword evidence="3" id="KW-1003">Cell membrane</keyword>
<dbReference type="EMBL" id="QBMP01000218">
    <property type="protein sequence ID" value="PZO49165.1"/>
    <property type="molecule type" value="Genomic_DNA"/>
</dbReference>
<reference evidence="9" key="1">
    <citation type="submission" date="2018-04" db="EMBL/GenBank/DDBJ databases">
        <authorList>
            <person name="Cornet L."/>
        </authorList>
    </citation>
    <scope>NUCLEOTIDE SEQUENCE [LARGE SCALE GENOMIC DNA]</scope>
</reference>
<comment type="similarity">
    <text evidence="2">Belongs to the UPF0718 family.</text>
</comment>
<sequence>MVQLNTGFTLFFSLLVEAMPFLLIGVAFSSLLLFFVDERKLVGVLPKNAFLGALAGSLIGLIFPVCECGNVPVARRMLIQGAPTAVSVGFLLAAPTINPVVFWATWVAFRGQPEIVFLRVGFTLLIATTVGWVFSRQGDIGPFLQQSVARGRFRDRTPEVTASSSASLSATPSLLQGGTFIQGADGAAALRLDTPMAQRLVANPAAAQPVSNRLMLTLENMVRELRELGAVLVMGSAIAATVQVAVPRELILSLGQGMVSSILAMMVLAAVVSICSTVDSFFALSFAATFTSGSLLAFLIFGPMIDLKNIGLLLTVFKGRAVFYLFALAAMMSFGLSLFVNLYIG</sequence>
<protein>
    <recommendedName>
        <fullName evidence="10">Permease</fullName>
    </recommendedName>
</protein>
<feature type="transmembrane region" description="Helical" evidence="7">
    <location>
        <begin position="48"/>
        <end position="65"/>
    </location>
</feature>
<feature type="transmembrane region" description="Helical" evidence="7">
    <location>
        <begin position="258"/>
        <end position="275"/>
    </location>
</feature>
<reference evidence="8 9" key="2">
    <citation type="submission" date="2018-06" db="EMBL/GenBank/DDBJ databases">
        <title>Metagenomic assembly of (sub)arctic Cyanobacteria and their associated microbiome from non-axenic cultures.</title>
        <authorList>
            <person name="Baurain D."/>
        </authorList>
    </citation>
    <scope>NUCLEOTIDE SEQUENCE [LARGE SCALE GENOMIC DNA]</scope>
    <source>
        <strain evidence="8">ULC027bin1</strain>
    </source>
</reference>
<dbReference type="Pfam" id="PF03773">
    <property type="entry name" value="ArsP_1"/>
    <property type="match status" value="1"/>
</dbReference>
<evidence type="ECO:0008006" key="10">
    <source>
        <dbReference type="Google" id="ProtNLM"/>
    </source>
</evidence>
<accession>A0A2W4YSL8</accession>
<feature type="transmembrane region" description="Helical" evidence="7">
    <location>
        <begin position="228"/>
        <end position="246"/>
    </location>
</feature>
<keyword evidence="5 7" id="KW-1133">Transmembrane helix</keyword>
<comment type="caution">
    <text evidence="8">The sequence shown here is derived from an EMBL/GenBank/DDBJ whole genome shotgun (WGS) entry which is preliminary data.</text>
</comment>
<evidence type="ECO:0000256" key="1">
    <source>
        <dbReference type="ARBA" id="ARBA00004651"/>
    </source>
</evidence>
<feature type="transmembrane region" description="Helical" evidence="7">
    <location>
        <begin position="281"/>
        <end position="301"/>
    </location>
</feature>
<evidence type="ECO:0000256" key="2">
    <source>
        <dbReference type="ARBA" id="ARBA00006386"/>
    </source>
</evidence>
<evidence type="ECO:0000256" key="3">
    <source>
        <dbReference type="ARBA" id="ARBA00022475"/>
    </source>
</evidence>
<dbReference type="AlphaFoldDB" id="A0A2W4YSL8"/>
<proteinExistence type="inferred from homology"/>
<evidence type="ECO:0000256" key="7">
    <source>
        <dbReference type="SAM" id="Phobius"/>
    </source>
</evidence>
<feature type="transmembrane region" description="Helical" evidence="7">
    <location>
        <begin position="85"/>
        <end position="109"/>
    </location>
</feature>